<dbReference type="EMBL" id="WJIE01000004">
    <property type="protein sequence ID" value="MRG93065.1"/>
    <property type="molecule type" value="Genomic_DNA"/>
</dbReference>
<evidence type="ECO:0000313" key="3">
    <source>
        <dbReference type="Proteomes" id="UP000440224"/>
    </source>
</evidence>
<sequence>MSPTPPDPAAYIRPPVMTLEGGITLSRVLAESCPKIMPASVKKAQKRLIDVAEAAQIAYTLRKKALGRAGEEDSRPIDRAGDNSWGALRGRLQAYTLLPVETYPDAKRAGEILASLFGDAGLSFLTESYPEQYAIADSVLRRIDEEKFAVDIERIAGKEFLDNVRVQHVAYGKMVAGVLQREAALSEDLGEHVRAMGQEIVDYATKVLATVDRDKPATIMTARAALRPLDAFREATQKRPRPGNPPAGAPEGSPEGA</sequence>
<comment type="caution">
    <text evidence="2">The sequence shown here is derived from an EMBL/GenBank/DDBJ whole genome shotgun (WGS) entry which is preliminary data.</text>
</comment>
<evidence type="ECO:0000313" key="2">
    <source>
        <dbReference type="EMBL" id="MRG93065.1"/>
    </source>
</evidence>
<organism evidence="2 3">
    <name type="scientific">Polyangium spumosum</name>
    <dbReference type="NCBI Taxonomy" id="889282"/>
    <lineage>
        <taxon>Bacteria</taxon>
        <taxon>Pseudomonadati</taxon>
        <taxon>Myxococcota</taxon>
        <taxon>Polyangia</taxon>
        <taxon>Polyangiales</taxon>
        <taxon>Polyangiaceae</taxon>
        <taxon>Polyangium</taxon>
    </lineage>
</organism>
<dbReference type="AlphaFoldDB" id="A0A6N7PS63"/>
<accession>A0A6N7PS63</accession>
<reference evidence="2 3" key="1">
    <citation type="submission" date="2019-10" db="EMBL/GenBank/DDBJ databases">
        <title>A soil myxobacterium in the family Polyangiaceae.</title>
        <authorList>
            <person name="Li Y."/>
            <person name="Wang J."/>
        </authorList>
    </citation>
    <scope>NUCLEOTIDE SEQUENCE [LARGE SCALE GENOMIC DNA]</scope>
    <source>
        <strain evidence="2 3">DSM 14734</strain>
    </source>
</reference>
<gene>
    <name evidence="2" type="ORF">GF068_14150</name>
</gene>
<proteinExistence type="predicted"/>
<keyword evidence="3" id="KW-1185">Reference proteome</keyword>
<dbReference type="Proteomes" id="UP000440224">
    <property type="component" value="Unassembled WGS sequence"/>
</dbReference>
<name>A0A6N7PS63_9BACT</name>
<feature type="region of interest" description="Disordered" evidence="1">
    <location>
        <begin position="230"/>
        <end position="257"/>
    </location>
</feature>
<dbReference type="RefSeq" id="WP_153819938.1">
    <property type="nucleotide sequence ID" value="NZ_WJIE01000004.1"/>
</dbReference>
<evidence type="ECO:0000256" key="1">
    <source>
        <dbReference type="SAM" id="MobiDB-lite"/>
    </source>
</evidence>
<protein>
    <submittedName>
        <fullName evidence="2">Uncharacterized protein</fullName>
    </submittedName>
</protein>
<dbReference type="OrthoDB" id="5505330at2"/>